<protein>
    <submittedName>
        <fullName evidence="2">Uncharacterized protein</fullName>
    </submittedName>
</protein>
<reference evidence="2" key="1">
    <citation type="submission" date="2020-02" db="EMBL/GenBank/DDBJ databases">
        <authorList>
            <person name="Palmer J.M."/>
        </authorList>
    </citation>
    <scope>NUCLEOTIDE SEQUENCE</scope>
    <source>
        <strain evidence="2">EPUS1.4</strain>
        <tissue evidence="2">Thallus</tissue>
    </source>
</reference>
<feature type="region of interest" description="Disordered" evidence="1">
    <location>
        <begin position="371"/>
        <end position="502"/>
    </location>
</feature>
<evidence type="ECO:0000313" key="3">
    <source>
        <dbReference type="Proteomes" id="UP000606974"/>
    </source>
</evidence>
<feature type="compositionally biased region" description="Polar residues" evidence="1">
    <location>
        <begin position="329"/>
        <end position="338"/>
    </location>
</feature>
<feature type="compositionally biased region" description="Basic and acidic residues" evidence="1">
    <location>
        <begin position="617"/>
        <end position="626"/>
    </location>
</feature>
<feature type="region of interest" description="Disordered" evidence="1">
    <location>
        <begin position="295"/>
        <end position="356"/>
    </location>
</feature>
<dbReference type="EMBL" id="JAACFV010000196">
    <property type="protein sequence ID" value="KAF7503117.1"/>
    <property type="molecule type" value="Genomic_DNA"/>
</dbReference>
<feature type="compositionally biased region" description="Low complexity" evidence="1">
    <location>
        <begin position="475"/>
        <end position="486"/>
    </location>
</feature>
<organism evidence="2 3">
    <name type="scientific">Endocarpon pusillum</name>
    <dbReference type="NCBI Taxonomy" id="364733"/>
    <lineage>
        <taxon>Eukaryota</taxon>
        <taxon>Fungi</taxon>
        <taxon>Dikarya</taxon>
        <taxon>Ascomycota</taxon>
        <taxon>Pezizomycotina</taxon>
        <taxon>Eurotiomycetes</taxon>
        <taxon>Chaetothyriomycetidae</taxon>
        <taxon>Verrucariales</taxon>
        <taxon>Verrucariaceae</taxon>
        <taxon>Endocarpon</taxon>
    </lineage>
</organism>
<name>A0A8H7A8K0_9EURO</name>
<sequence length="655" mass="70995">MPSSTTAPRRRRGGQRSSHHRRNVSLPRSGHTGRRPQLRDQACADVEECFDLCQKRGLHLDPDVKIGSAACSAGNRFSVLETFDAGLPTQPATPPQCPFTFSLPLPDSSPEASIAVKDSPCQRPSLQVETTCRPVQRMRNDTGFDLNLPSIPMTPASAPEGRLSNTHPCESEDAHTQPEPPSLNDFTIPSPLLYHSKSREDLLGVSKEIDSSEVGKIVISGQKCSDPNFESFKLGSPLQRPCDDRPSRSLVNTRLNRLDAMDFHSSNDATFYQHTRTYLTSPYERKAKFTVEATSEDKPPILTRTDTPSQRPTHIYPGEFAVNPPIRLPSSNRNTDSPATGGAEQPSPVPASAVNLDDSWGCKGQIYLNAGLATPPPEKRDEQSPAPLSETIKNEVKERRKRRRRAAKKTNSAQARAQETSTEENNTSVSPLEPIRSPLDEKITQTFPSDNAYPTRPDTSKASATPSHLSRAVTSPSTCESSSPAASSPPPSSSIAYSPSAPGKAYGDQTLNMVKLQACPTTTCTALVIIVPPTTEELVSESHQDRCRWLLGRRGAVEVAAARFAEELGFETEHGQGCAFDGKRRIGDDEDEDMGGETGTEMVVDQGNGAGSSPAVEDAREDHEDGGVVVGSASASADGWEDEWVGEGKSKDFWI</sequence>
<accession>A0A8H7A8K0</accession>
<feature type="compositionally biased region" description="Polar residues" evidence="1">
    <location>
        <begin position="460"/>
        <end position="474"/>
    </location>
</feature>
<evidence type="ECO:0000256" key="1">
    <source>
        <dbReference type="SAM" id="MobiDB-lite"/>
    </source>
</evidence>
<keyword evidence="3" id="KW-1185">Reference proteome</keyword>
<feature type="compositionally biased region" description="Low complexity" evidence="1">
    <location>
        <begin position="493"/>
        <end position="502"/>
    </location>
</feature>
<gene>
    <name evidence="2" type="ORF">GJ744_004294</name>
</gene>
<dbReference type="Proteomes" id="UP000606974">
    <property type="component" value="Unassembled WGS sequence"/>
</dbReference>
<feature type="compositionally biased region" description="Polar residues" evidence="1">
    <location>
        <begin position="410"/>
        <end position="430"/>
    </location>
</feature>
<feature type="region of interest" description="Disordered" evidence="1">
    <location>
        <begin position="581"/>
        <end position="640"/>
    </location>
</feature>
<dbReference type="OrthoDB" id="4150826at2759"/>
<evidence type="ECO:0000313" key="2">
    <source>
        <dbReference type="EMBL" id="KAF7503117.1"/>
    </source>
</evidence>
<feature type="compositionally biased region" description="Basic residues" evidence="1">
    <location>
        <begin position="399"/>
        <end position="408"/>
    </location>
</feature>
<feature type="region of interest" description="Disordered" evidence="1">
    <location>
        <begin position="143"/>
        <end position="182"/>
    </location>
</feature>
<dbReference type="AlphaFoldDB" id="A0A8H7A8K0"/>
<proteinExistence type="predicted"/>
<comment type="caution">
    <text evidence="2">The sequence shown here is derived from an EMBL/GenBank/DDBJ whole genome shotgun (WGS) entry which is preliminary data.</text>
</comment>
<feature type="region of interest" description="Disordered" evidence="1">
    <location>
        <begin position="1"/>
        <end position="38"/>
    </location>
</feature>
<feature type="compositionally biased region" description="Basic residues" evidence="1">
    <location>
        <begin position="8"/>
        <end position="23"/>
    </location>
</feature>